<organism evidence="2 3">
    <name type="scientific">Candidatus Acidiferrum panamense</name>
    <dbReference type="NCBI Taxonomy" id="2741543"/>
    <lineage>
        <taxon>Bacteria</taxon>
        <taxon>Pseudomonadati</taxon>
        <taxon>Acidobacteriota</taxon>
        <taxon>Terriglobia</taxon>
        <taxon>Candidatus Acidiferrales</taxon>
        <taxon>Candidatus Acidiferrum</taxon>
    </lineage>
</organism>
<evidence type="ECO:0000313" key="3">
    <source>
        <dbReference type="Proteomes" id="UP000567293"/>
    </source>
</evidence>
<reference evidence="2" key="1">
    <citation type="submission" date="2020-06" db="EMBL/GenBank/DDBJ databases">
        <title>Legume-microbial interactions unlock mineral nutrients during tropical forest succession.</title>
        <authorList>
            <person name="Epihov D.Z."/>
        </authorList>
    </citation>
    <scope>NUCLEOTIDE SEQUENCE [LARGE SCALE GENOMIC DNA]</scope>
    <source>
        <strain evidence="2">Pan2503</strain>
    </source>
</reference>
<name>A0A7V8NW00_9BACT</name>
<keyword evidence="1" id="KW-0812">Transmembrane</keyword>
<feature type="transmembrane region" description="Helical" evidence="1">
    <location>
        <begin position="57"/>
        <end position="79"/>
    </location>
</feature>
<sequence length="96" mass="10452">LIAGLVLTPVSRRWHMPFAAIGFASVVSMMPGVFLFRMASGFVQLANNSNRTWELMLATIGDGSIAILIILAMTFGLIVPKLIIDYLSERATEAKP</sequence>
<dbReference type="EMBL" id="JACDQQ010002482">
    <property type="protein sequence ID" value="MBA0088401.1"/>
    <property type="molecule type" value="Genomic_DNA"/>
</dbReference>
<keyword evidence="1" id="KW-0472">Membrane</keyword>
<protein>
    <submittedName>
        <fullName evidence="2">Threonine/serine exporter family protein</fullName>
    </submittedName>
</protein>
<keyword evidence="1" id="KW-1133">Transmembrane helix</keyword>
<feature type="non-terminal residue" evidence="2">
    <location>
        <position position="1"/>
    </location>
</feature>
<accession>A0A7V8NW00</accession>
<evidence type="ECO:0000313" key="2">
    <source>
        <dbReference type="EMBL" id="MBA0088401.1"/>
    </source>
</evidence>
<keyword evidence="3" id="KW-1185">Reference proteome</keyword>
<gene>
    <name evidence="2" type="ORF">HRJ53_25730</name>
</gene>
<feature type="transmembrane region" description="Helical" evidence="1">
    <location>
        <begin position="14"/>
        <end position="36"/>
    </location>
</feature>
<dbReference type="Proteomes" id="UP000567293">
    <property type="component" value="Unassembled WGS sequence"/>
</dbReference>
<comment type="caution">
    <text evidence="2">The sequence shown here is derived from an EMBL/GenBank/DDBJ whole genome shotgun (WGS) entry which is preliminary data.</text>
</comment>
<dbReference type="AlphaFoldDB" id="A0A7V8NW00"/>
<proteinExistence type="predicted"/>
<evidence type="ECO:0000256" key="1">
    <source>
        <dbReference type="SAM" id="Phobius"/>
    </source>
</evidence>